<evidence type="ECO:0000256" key="5">
    <source>
        <dbReference type="ARBA" id="ARBA00022741"/>
    </source>
</evidence>
<organism evidence="10 11">
    <name type="scientific">Clostridium bornimense</name>
    <dbReference type="NCBI Taxonomy" id="1216932"/>
    <lineage>
        <taxon>Bacteria</taxon>
        <taxon>Bacillati</taxon>
        <taxon>Bacillota</taxon>
        <taxon>Clostridia</taxon>
        <taxon>Eubacteriales</taxon>
        <taxon>Clostridiaceae</taxon>
        <taxon>Clostridium</taxon>
    </lineage>
</organism>
<dbReference type="Pfam" id="PF11734">
    <property type="entry name" value="TilS_C"/>
    <property type="match status" value="1"/>
</dbReference>
<dbReference type="HOGENOM" id="CLU_018869_0_1_9"/>
<evidence type="ECO:0000313" key="10">
    <source>
        <dbReference type="EMBL" id="CDM69641.1"/>
    </source>
</evidence>
<dbReference type="EC" id="6.3.4.19" evidence="8"/>
<evidence type="ECO:0000256" key="8">
    <source>
        <dbReference type="HAMAP-Rule" id="MF_01161"/>
    </source>
</evidence>
<dbReference type="InterPro" id="IPR012094">
    <property type="entry name" value="tRNA_Ile_lys_synt"/>
</dbReference>
<dbReference type="SUPFAM" id="SSF52402">
    <property type="entry name" value="Adenine nucleotide alpha hydrolases-like"/>
    <property type="match status" value="1"/>
</dbReference>
<evidence type="ECO:0000256" key="2">
    <source>
        <dbReference type="ARBA" id="ARBA00022490"/>
    </source>
</evidence>
<dbReference type="NCBIfam" id="TIGR02433">
    <property type="entry name" value="lysidine_TilS_C"/>
    <property type="match status" value="1"/>
</dbReference>
<evidence type="ECO:0000256" key="7">
    <source>
        <dbReference type="ARBA" id="ARBA00048539"/>
    </source>
</evidence>
<dbReference type="InterPro" id="IPR020825">
    <property type="entry name" value="Phe-tRNA_synthase-like_B3/B4"/>
</dbReference>
<comment type="function">
    <text evidence="8">Ligates lysine onto the cytidine present at position 34 of the AUA codon-specific tRNA(Ile) that contains the anticodon CAU, in an ATP-dependent manner. Cytidine is converted to lysidine, thus changing the amino acid specificity of the tRNA from methionine to isoleucine.</text>
</comment>
<keyword evidence="3 8" id="KW-0436">Ligase</keyword>
<dbReference type="Gene3D" id="3.40.50.620">
    <property type="entry name" value="HUPs"/>
    <property type="match status" value="1"/>
</dbReference>
<comment type="domain">
    <text evidence="8">The N-terminal region contains the highly conserved SGGXDS motif, predicted to be a P-loop motif involved in ATP binding.</text>
</comment>
<comment type="catalytic activity">
    <reaction evidence="7 8">
        <text>cytidine(34) in tRNA(Ile2) + L-lysine + ATP = lysidine(34) in tRNA(Ile2) + AMP + diphosphate + H(+)</text>
        <dbReference type="Rhea" id="RHEA:43744"/>
        <dbReference type="Rhea" id="RHEA-COMP:10625"/>
        <dbReference type="Rhea" id="RHEA-COMP:10670"/>
        <dbReference type="ChEBI" id="CHEBI:15378"/>
        <dbReference type="ChEBI" id="CHEBI:30616"/>
        <dbReference type="ChEBI" id="CHEBI:32551"/>
        <dbReference type="ChEBI" id="CHEBI:33019"/>
        <dbReference type="ChEBI" id="CHEBI:82748"/>
        <dbReference type="ChEBI" id="CHEBI:83665"/>
        <dbReference type="ChEBI" id="CHEBI:456215"/>
        <dbReference type="EC" id="6.3.4.19"/>
    </reaction>
</comment>
<dbReference type="SUPFAM" id="SSF56037">
    <property type="entry name" value="PheT/TilS domain"/>
    <property type="match status" value="1"/>
</dbReference>
<dbReference type="EMBL" id="HG917868">
    <property type="protein sequence ID" value="CDM69641.1"/>
    <property type="molecule type" value="Genomic_DNA"/>
</dbReference>
<dbReference type="AlphaFoldDB" id="W6RY99"/>
<reference evidence="10 11" key="1">
    <citation type="submission" date="2013-11" db="EMBL/GenBank/DDBJ databases">
        <title>Complete genome sequence of Clostridum sp. M2/40.</title>
        <authorList>
            <person name="Wibberg D."/>
            <person name="Puehler A."/>
            <person name="Schlueter A."/>
        </authorList>
    </citation>
    <scope>NUCLEOTIDE SEQUENCE [LARGE SCALE GENOMIC DNA]</scope>
    <source>
        <strain evidence="11">M2/40</strain>
    </source>
</reference>
<dbReference type="Pfam" id="PF01171">
    <property type="entry name" value="ATP_bind_3"/>
    <property type="match status" value="1"/>
</dbReference>
<name>W6RY99_9CLOT</name>
<comment type="similarity">
    <text evidence="8">Belongs to the tRNA(Ile)-lysidine synthase family.</text>
</comment>
<dbReference type="InterPro" id="IPR011063">
    <property type="entry name" value="TilS/TtcA_N"/>
</dbReference>
<dbReference type="GO" id="GO:0006400">
    <property type="term" value="P:tRNA modification"/>
    <property type="evidence" value="ECO:0007669"/>
    <property type="project" value="UniProtKB-UniRule"/>
</dbReference>
<dbReference type="InterPro" id="IPR012796">
    <property type="entry name" value="Lysidine-tRNA-synth_C"/>
</dbReference>
<keyword evidence="11" id="KW-1185">Reference proteome</keyword>
<evidence type="ECO:0000259" key="9">
    <source>
        <dbReference type="SMART" id="SM00977"/>
    </source>
</evidence>
<keyword evidence="6 8" id="KW-0067">ATP-binding</keyword>
<keyword evidence="2 8" id="KW-0963">Cytoplasm</keyword>
<accession>W6RY99</accession>
<dbReference type="RefSeq" id="WP_044039436.1">
    <property type="nucleotide sequence ID" value="NZ_HG917868.1"/>
</dbReference>
<dbReference type="HAMAP" id="MF_01161">
    <property type="entry name" value="tRNA_Ile_lys_synt"/>
    <property type="match status" value="1"/>
</dbReference>
<dbReference type="PANTHER" id="PTHR43033:SF1">
    <property type="entry name" value="TRNA(ILE)-LYSIDINE SYNTHASE-RELATED"/>
    <property type="match status" value="1"/>
</dbReference>
<dbReference type="NCBIfam" id="TIGR02432">
    <property type="entry name" value="lysidine_TilS_N"/>
    <property type="match status" value="1"/>
</dbReference>
<evidence type="ECO:0000256" key="3">
    <source>
        <dbReference type="ARBA" id="ARBA00022598"/>
    </source>
</evidence>
<dbReference type="Proteomes" id="UP000019426">
    <property type="component" value="Chromosome M2/40_rep1"/>
</dbReference>
<evidence type="ECO:0000256" key="1">
    <source>
        <dbReference type="ARBA" id="ARBA00004496"/>
    </source>
</evidence>
<dbReference type="GO" id="GO:0005524">
    <property type="term" value="F:ATP binding"/>
    <property type="evidence" value="ECO:0007669"/>
    <property type="project" value="UniProtKB-UniRule"/>
</dbReference>
<dbReference type="CDD" id="cd01992">
    <property type="entry name" value="TilS_N"/>
    <property type="match status" value="1"/>
</dbReference>
<dbReference type="GO" id="GO:0032267">
    <property type="term" value="F:tRNA(Ile)-lysidine synthase activity"/>
    <property type="evidence" value="ECO:0007669"/>
    <property type="project" value="UniProtKB-EC"/>
</dbReference>
<dbReference type="SMART" id="SM00977">
    <property type="entry name" value="TilS_C"/>
    <property type="match status" value="1"/>
</dbReference>
<dbReference type="GO" id="GO:0005737">
    <property type="term" value="C:cytoplasm"/>
    <property type="evidence" value="ECO:0007669"/>
    <property type="project" value="UniProtKB-SubCell"/>
</dbReference>
<dbReference type="PATRIC" id="fig|1216932.3.peg.2485"/>
<dbReference type="InterPro" id="IPR014729">
    <property type="entry name" value="Rossmann-like_a/b/a_fold"/>
</dbReference>
<evidence type="ECO:0000256" key="6">
    <source>
        <dbReference type="ARBA" id="ARBA00022840"/>
    </source>
</evidence>
<feature type="binding site" evidence="8">
    <location>
        <begin position="29"/>
        <end position="34"/>
    </location>
    <ligand>
        <name>ATP</name>
        <dbReference type="ChEBI" id="CHEBI:30616"/>
    </ligand>
</feature>
<dbReference type="SUPFAM" id="SSF82829">
    <property type="entry name" value="MesJ substrate recognition domain-like"/>
    <property type="match status" value="1"/>
</dbReference>
<keyword evidence="5 8" id="KW-0547">Nucleotide-binding</keyword>
<evidence type="ECO:0000313" key="11">
    <source>
        <dbReference type="Proteomes" id="UP000019426"/>
    </source>
</evidence>
<dbReference type="STRING" id="1216932.CM240_2512"/>
<evidence type="ECO:0000256" key="4">
    <source>
        <dbReference type="ARBA" id="ARBA00022694"/>
    </source>
</evidence>
<sequence>MKFLLHKVKETIRKYNMIEKGDRILVAVSGGPDSVTLLHVLNMLKDELSISLVIAHVNHMLRNEESDGDEEYVKSLGDKLKIPVKTCRVDADKYAREKGVSTEVAGREIRYDFFREISVKENCNKVAVAHNANDQVETFMMRLFRGSGIYGLRGIDAVRDNIIRPLIDIDRGSIERFCEEMNIETRLDATNLENIYSRNKIRLDVLPYISENFNKDIVNTIMRTIDSFTIDNDYLEEQSYISYKKYTKNLGEKIIIDKEAFLLHKAILSRLVRNVMKELLGNIKEIEKKHIDEIILIQSGETGKELILPRKIKVINNYGDIVIQLYNEADEFINFEKDINLSGSTYIEELDITVDCEVTDKKNINKFSNNYLIKYFDYDKIKKVTIRNRRDGDFFTPLGMKGRKKLKDLFINEKIDKSKRNKIPLILFNNEIAWIVGLRISEKFKITEETKRILIIQVKRGNCSE</sequence>
<dbReference type="Gene3D" id="3.50.40.10">
    <property type="entry name" value="Phenylalanyl-trna Synthetase, Chain B, domain 3"/>
    <property type="match status" value="1"/>
</dbReference>
<dbReference type="OrthoDB" id="9807403at2"/>
<dbReference type="InterPro" id="IPR012795">
    <property type="entry name" value="tRNA_Ile_lys_synt_N"/>
</dbReference>
<dbReference type="eggNOG" id="COG0037">
    <property type="taxonomic scope" value="Bacteria"/>
</dbReference>
<feature type="domain" description="Lysidine-tRNA(Ile) synthetase C-terminal" evidence="9">
    <location>
        <begin position="384"/>
        <end position="456"/>
    </location>
</feature>
<gene>
    <name evidence="8 10" type="primary">tilS</name>
    <name evidence="10" type="ORF">CM240_2512</name>
</gene>
<protein>
    <recommendedName>
        <fullName evidence="8">tRNA(Ile)-lysidine synthase</fullName>
        <ecNumber evidence="8">6.3.4.19</ecNumber>
    </recommendedName>
    <alternativeName>
        <fullName evidence="8">tRNA(Ile)-2-lysyl-cytidine synthase</fullName>
    </alternativeName>
    <alternativeName>
        <fullName evidence="8">tRNA(Ile)-lysidine synthetase</fullName>
    </alternativeName>
</protein>
<dbReference type="PANTHER" id="PTHR43033">
    <property type="entry name" value="TRNA(ILE)-LYSIDINE SYNTHASE-RELATED"/>
    <property type="match status" value="1"/>
</dbReference>
<comment type="subcellular location">
    <subcellularLocation>
        <location evidence="1 8">Cytoplasm</location>
    </subcellularLocation>
</comment>
<proteinExistence type="inferred from homology"/>
<dbReference type="KEGG" id="clt:CM240_2512"/>
<keyword evidence="4 8" id="KW-0819">tRNA processing</keyword>